<reference evidence="2 3" key="1">
    <citation type="journal article" date="2018" name="Cell">
        <title>The Chara Genome: Secondary Complexity and Implications for Plant Terrestrialization.</title>
        <authorList>
            <person name="Nishiyama T."/>
            <person name="Sakayama H."/>
            <person name="Vries J.D."/>
            <person name="Buschmann H."/>
            <person name="Saint-Marcoux D."/>
            <person name="Ullrich K.K."/>
            <person name="Haas F.B."/>
            <person name="Vanderstraeten L."/>
            <person name="Becker D."/>
            <person name="Lang D."/>
            <person name="Vosolsobe S."/>
            <person name="Rombauts S."/>
            <person name="Wilhelmsson P.K.I."/>
            <person name="Janitza P."/>
            <person name="Kern R."/>
            <person name="Heyl A."/>
            <person name="Rumpler F."/>
            <person name="Villalobos L.I.A.C."/>
            <person name="Clay J.M."/>
            <person name="Skokan R."/>
            <person name="Toyoda A."/>
            <person name="Suzuki Y."/>
            <person name="Kagoshima H."/>
            <person name="Schijlen E."/>
            <person name="Tajeshwar N."/>
            <person name="Catarino B."/>
            <person name="Hetherington A.J."/>
            <person name="Saltykova A."/>
            <person name="Bonnot C."/>
            <person name="Breuninger H."/>
            <person name="Symeonidi A."/>
            <person name="Radhakrishnan G.V."/>
            <person name="Van Nieuwerburgh F."/>
            <person name="Deforce D."/>
            <person name="Chang C."/>
            <person name="Karol K.G."/>
            <person name="Hedrich R."/>
            <person name="Ulvskov P."/>
            <person name="Glockner G."/>
            <person name="Delwiche C.F."/>
            <person name="Petrasek J."/>
            <person name="Van de Peer Y."/>
            <person name="Friml J."/>
            <person name="Beilby M."/>
            <person name="Dolan L."/>
            <person name="Kohara Y."/>
            <person name="Sugano S."/>
            <person name="Fujiyama A."/>
            <person name="Delaux P.-M."/>
            <person name="Quint M."/>
            <person name="TheiBen G."/>
            <person name="Hagemann M."/>
            <person name="Harholt J."/>
            <person name="Dunand C."/>
            <person name="Zachgo S."/>
            <person name="Langdale J."/>
            <person name="Maumus F."/>
            <person name="Straeten D.V.D."/>
            <person name="Gould S.B."/>
            <person name="Rensing S.A."/>
        </authorList>
    </citation>
    <scope>NUCLEOTIDE SEQUENCE [LARGE SCALE GENOMIC DNA]</scope>
    <source>
        <strain evidence="2 3">S276</strain>
    </source>
</reference>
<gene>
    <name evidence="2" type="ORF">CBR_g29358</name>
</gene>
<comment type="caution">
    <text evidence="2">The sequence shown here is derived from an EMBL/GenBank/DDBJ whole genome shotgun (WGS) entry which is preliminary data.</text>
</comment>
<protein>
    <submittedName>
        <fullName evidence="2">Uncharacterized protein</fullName>
    </submittedName>
</protein>
<accession>A0A388JWH8</accession>
<name>A0A388JWH8_CHABU</name>
<dbReference type="AlphaFoldDB" id="A0A388JWH8"/>
<sequence length="144" mass="14425">MLALENLSGNAGGPSAETGPPQPSSGKSGSDGRATKDSESAAKTQRTNTGKARMDDTTSGGRVLGRAMEDATPSYNEGLDKDATTLAKATSKAGSAITAKSGDVADAMRRGNTVLEMLVGGFASHADGGNNGAHGRVDTNPSSR</sequence>
<organism evidence="2 3">
    <name type="scientific">Chara braunii</name>
    <name type="common">Braun's stonewort</name>
    <dbReference type="NCBI Taxonomy" id="69332"/>
    <lineage>
        <taxon>Eukaryota</taxon>
        <taxon>Viridiplantae</taxon>
        <taxon>Streptophyta</taxon>
        <taxon>Charophyceae</taxon>
        <taxon>Charales</taxon>
        <taxon>Characeae</taxon>
        <taxon>Chara</taxon>
    </lineage>
</organism>
<dbReference type="EMBL" id="BFEA01000026">
    <property type="protein sequence ID" value="GBG62159.1"/>
    <property type="molecule type" value="Genomic_DNA"/>
</dbReference>
<feature type="region of interest" description="Disordered" evidence="1">
    <location>
        <begin position="1"/>
        <end position="79"/>
    </location>
</feature>
<dbReference type="Gramene" id="GBG62159">
    <property type="protein sequence ID" value="GBG62159"/>
    <property type="gene ID" value="CBR_g29358"/>
</dbReference>
<evidence type="ECO:0000313" key="3">
    <source>
        <dbReference type="Proteomes" id="UP000265515"/>
    </source>
</evidence>
<proteinExistence type="predicted"/>
<keyword evidence="3" id="KW-1185">Reference proteome</keyword>
<feature type="region of interest" description="Disordered" evidence="1">
    <location>
        <begin position="123"/>
        <end position="144"/>
    </location>
</feature>
<dbReference type="Proteomes" id="UP000265515">
    <property type="component" value="Unassembled WGS sequence"/>
</dbReference>
<feature type="compositionally biased region" description="Polar residues" evidence="1">
    <location>
        <begin position="41"/>
        <end position="50"/>
    </location>
</feature>
<evidence type="ECO:0000313" key="2">
    <source>
        <dbReference type="EMBL" id="GBG62159.1"/>
    </source>
</evidence>
<evidence type="ECO:0000256" key="1">
    <source>
        <dbReference type="SAM" id="MobiDB-lite"/>
    </source>
</evidence>